<sequence length="708" mass="78097">MDRLLWASTPLSCVGKRSKEDDGQYYDYSLGIGPLGEWLCRAVLQPPAPRVCGTPGGPPVTAPRVRLSDGRHLAYEESGVPLDRARFKIVFSHGFTGSRLDSLRASPELAEELGVYMVGFDRAGYGESDPNPGRSPRSAALDMEELADALGLGEKFYVVGFSLGCHAVWGALKYIPHRLAGAAMLAPVVNYWWPGFPADLSAAAYGKQQYGDQWALRVSHHAPGILHWWMEQAWLPTSTVVDNTTHLPNKRDAEIRRALAADGTLQRKREMATQQGIHESYYRDMTVMFGKWEFDPMGLPEPPCPVHLWQGDEDGLVPVALQRHVAGKLGWVNYHELHGTGHFLSAVPGLGDTVLRTLFGNGSTPVGLLVLMVAALVVGWFVNAVRPPPPTPCGTPGGPPVTAPRVRTRDGRYLAYAESGVSRDKARFKVVYSHGFSGSRMDSPRASQELLEELSVYMVAFDRAGYGESDPDPRRSLHSAALDIADLADALGLGPKFHLVCSSLGCHAGWAAVKYIPHRLDGMAMMAPVINYRWSGLPRGLARQLYRKQPVGDQWSLRVAYYAPWLLHWWINQTWLPTSTVIDGSGSFPNELDEKNRVMALSSGMFHKKARLATQQGVQESFYRDMAVMFGRWPEFEPTDLEEPPFPVHLFQGDEDGVVPVQLQRHICRRLGWVNYHELPGVGHFLSAVPGLGDRIVSTLLTAPASSA</sequence>
<protein>
    <recommendedName>
        <fullName evidence="1">AB hydrolase-1 domain-containing protein</fullName>
    </recommendedName>
</protein>
<feature type="domain" description="AB hydrolase-1" evidence="1">
    <location>
        <begin position="89"/>
        <end position="344"/>
    </location>
</feature>
<feature type="domain" description="AB hydrolase-1" evidence="1">
    <location>
        <begin position="430"/>
        <end position="686"/>
    </location>
</feature>
<dbReference type="InterPro" id="IPR000073">
    <property type="entry name" value="AB_hydrolase_1"/>
</dbReference>
<evidence type="ECO:0000313" key="3">
    <source>
        <dbReference type="Proteomes" id="UP001054889"/>
    </source>
</evidence>
<reference evidence="2" key="2">
    <citation type="submission" date="2021-12" db="EMBL/GenBank/DDBJ databases">
        <title>Resequencing data analysis of finger millet.</title>
        <authorList>
            <person name="Hatakeyama M."/>
            <person name="Aluri S."/>
            <person name="Balachadran M.T."/>
            <person name="Sivarajan S.R."/>
            <person name="Poveda L."/>
            <person name="Shimizu-Inatsugi R."/>
            <person name="Schlapbach R."/>
            <person name="Sreeman S.M."/>
            <person name="Shimizu K.K."/>
        </authorList>
    </citation>
    <scope>NUCLEOTIDE SEQUENCE</scope>
</reference>
<dbReference type="SUPFAM" id="SSF53474">
    <property type="entry name" value="alpha/beta-Hydrolases"/>
    <property type="match status" value="2"/>
</dbReference>
<dbReference type="InterPro" id="IPR029058">
    <property type="entry name" value="AB_hydrolase_fold"/>
</dbReference>
<name>A0AAV5BY42_ELECO</name>
<dbReference type="AlphaFoldDB" id="A0AAV5BY42"/>
<reference evidence="2" key="1">
    <citation type="journal article" date="2018" name="DNA Res.">
        <title>Multiple hybrid de novo genome assembly of finger millet, an orphan allotetraploid crop.</title>
        <authorList>
            <person name="Hatakeyama M."/>
            <person name="Aluri S."/>
            <person name="Balachadran M.T."/>
            <person name="Sivarajan S.R."/>
            <person name="Patrignani A."/>
            <person name="Gruter S."/>
            <person name="Poveda L."/>
            <person name="Shimizu-Inatsugi R."/>
            <person name="Baeten J."/>
            <person name="Francoijs K.J."/>
            <person name="Nataraja K.N."/>
            <person name="Reddy Y.A.N."/>
            <person name="Phadnis S."/>
            <person name="Ravikumar R.L."/>
            <person name="Schlapbach R."/>
            <person name="Sreeman S.M."/>
            <person name="Shimizu K.K."/>
        </authorList>
    </citation>
    <scope>NUCLEOTIDE SEQUENCE</scope>
</reference>
<evidence type="ECO:0000259" key="1">
    <source>
        <dbReference type="Pfam" id="PF00561"/>
    </source>
</evidence>
<dbReference type="PANTHER" id="PTHR45763:SF68">
    <property type="entry name" value="HYDROLASE, ALPHA_BETA FOLD FAMILY PROTEIN, EXPRESSED"/>
    <property type="match status" value="1"/>
</dbReference>
<dbReference type="Pfam" id="PF00561">
    <property type="entry name" value="Abhydrolase_1"/>
    <property type="match status" value="2"/>
</dbReference>
<organism evidence="2 3">
    <name type="scientific">Eleusine coracana subsp. coracana</name>
    <dbReference type="NCBI Taxonomy" id="191504"/>
    <lineage>
        <taxon>Eukaryota</taxon>
        <taxon>Viridiplantae</taxon>
        <taxon>Streptophyta</taxon>
        <taxon>Embryophyta</taxon>
        <taxon>Tracheophyta</taxon>
        <taxon>Spermatophyta</taxon>
        <taxon>Magnoliopsida</taxon>
        <taxon>Liliopsida</taxon>
        <taxon>Poales</taxon>
        <taxon>Poaceae</taxon>
        <taxon>PACMAD clade</taxon>
        <taxon>Chloridoideae</taxon>
        <taxon>Cynodonteae</taxon>
        <taxon>Eleusininae</taxon>
        <taxon>Eleusine</taxon>
    </lineage>
</organism>
<proteinExistence type="predicted"/>
<gene>
    <name evidence="2" type="primary">ga07619</name>
    <name evidence="2" type="ORF">PR202_ga07619</name>
</gene>
<comment type="caution">
    <text evidence="2">The sequence shown here is derived from an EMBL/GenBank/DDBJ whole genome shotgun (WGS) entry which is preliminary data.</text>
</comment>
<accession>A0AAV5BY42</accession>
<evidence type="ECO:0000313" key="2">
    <source>
        <dbReference type="EMBL" id="GJM91260.1"/>
    </source>
</evidence>
<dbReference type="Gene3D" id="3.40.50.1820">
    <property type="entry name" value="alpha/beta hydrolase"/>
    <property type="match status" value="2"/>
</dbReference>
<dbReference type="Proteomes" id="UP001054889">
    <property type="component" value="Unassembled WGS sequence"/>
</dbReference>
<dbReference type="PANTHER" id="PTHR45763">
    <property type="entry name" value="HYDROLASE, ALPHA/BETA FOLD FAMILY PROTEIN, EXPRESSED-RELATED"/>
    <property type="match status" value="1"/>
</dbReference>
<keyword evidence="3" id="KW-1185">Reference proteome</keyword>
<dbReference type="FunFam" id="3.40.50.1820:FF:000270">
    <property type="entry name" value="Alpha/beta-Hydrolases superfamily protein"/>
    <property type="match status" value="1"/>
</dbReference>
<dbReference type="EMBL" id="BQKI01000003">
    <property type="protein sequence ID" value="GJM91260.1"/>
    <property type="molecule type" value="Genomic_DNA"/>
</dbReference>